<sequence length="225" mass="24801">MLSSYFLHPAPPFPPLPPHTCLITSLRPTVFSGTPPRESVATRPPSEPRTSLPTLPHLLWHRPILTLHSRPTWRTPRLFTCRSTTPLARQEPPTHTPPHPPDPAPHRRIHRISRARHGVQTGLVPSFSPVCYEHAPPHPPRLPGPRLPQATGHGPTARRTPEQDYHLPPQHPPPRLHSATAAYRLAAPPAAPPRSPTQPPALGILRLAPVETDPRPPPARVLVAP</sequence>
<feature type="region of interest" description="Disordered" evidence="1">
    <location>
        <begin position="85"/>
        <end position="107"/>
    </location>
</feature>
<feature type="compositionally biased region" description="Low complexity" evidence="1">
    <location>
        <begin position="176"/>
        <end position="188"/>
    </location>
</feature>
<comment type="caution">
    <text evidence="2">The sequence shown here is derived from an EMBL/GenBank/DDBJ whole genome shotgun (WGS) entry which is preliminary data.</text>
</comment>
<evidence type="ECO:0000256" key="1">
    <source>
        <dbReference type="SAM" id="MobiDB-lite"/>
    </source>
</evidence>
<dbReference type="AlphaFoldDB" id="A0AAN8AZ75"/>
<feature type="region of interest" description="Disordered" evidence="1">
    <location>
        <begin position="130"/>
        <end position="225"/>
    </location>
</feature>
<keyword evidence="3" id="KW-1185">Reference proteome</keyword>
<dbReference type="PRINTS" id="PR01217">
    <property type="entry name" value="PRICHEXTENSN"/>
</dbReference>
<proteinExistence type="predicted"/>
<gene>
    <name evidence="2" type="ORF">CesoFtcFv8_027871</name>
</gene>
<dbReference type="EMBL" id="JAULUE010002069">
    <property type="protein sequence ID" value="KAK5875390.1"/>
    <property type="molecule type" value="Genomic_DNA"/>
</dbReference>
<accession>A0AAN8AZ75</accession>
<evidence type="ECO:0000313" key="3">
    <source>
        <dbReference type="Proteomes" id="UP001335648"/>
    </source>
</evidence>
<feature type="compositionally biased region" description="Pro residues" evidence="1">
    <location>
        <begin position="137"/>
        <end position="146"/>
    </location>
</feature>
<protein>
    <submittedName>
        <fullName evidence="2">Uncharacterized protein</fullName>
    </submittedName>
</protein>
<evidence type="ECO:0000313" key="2">
    <source>
        <dbReference type="EMBL" id="KAK5875390.1"/>
    </source>
</evidence>
<reference evidence="2 3" key="1">
    <citation type="journal article" date="2023" name="Mol. Biol. Evol.">
        <title>Genomics of Secondarily Temperate Adaptation in the Only Non-Antarctic Icefish.</title>
        <authorList>
            <person name="Rivera-Colon A.G."/>
            <person name="Rayamajhi N."/>
            <person name="Minhas B.F."/>
            <person name="Madrigal G."/>
            <person name="Bilyk K.T."/>
            <person name="Yoon V."/>
            <person name="Hune M."/>
            <person name="Gregory S."/>
            <person name="Cheng C.H.C."/>
            <person name="Catchen J.M."/>
        </authorList>
    </citation>
    <scope>NUCLEOTIDE SEQUENCE [LARGE SCALE GENOMIC DNA]</scope>
    <source>
        <strain evidence="2">JC2023a</strain>
    </source>
</reference>
<organism evidence="2 3">
    <name type="scientific">Champsocephalus esox</name>
    <name type="common">pike icefish</name>
    <dbReference type="NCBI Taxonomy" id="159716"/>
    <lineage>
        <taxon>Eukaryota</taxon>
        <taxon>Metazoa</taxon>
        <taxon>Chordata</taxon>
        <taxon>Craniata</taxon>
        <taxon>Vertebrata</taxon>
        <taxon>Euteleostomi</taxon>
        <taxon>Actinopterygii</taxon>
        <taxon>Neopterygii</taxon>
        <taxon>Teleostei</taxon>
        <taxon>Neoteleostei</taxon>
        <taxon>Acanthomorphata</taxon>
        <taxon>Eupercaria</taxon>
        <taxon>Perciformes</taxon>
        <taxon>Notothenioidei</taxon>
        <taxon>Channichthyidae</taxon>
        <taxon>Champsocephalus</taxon>
    </lineage>
</organism>
<feature type="compositionally biased region" description="Pro residues" evidence="1">
    <location>
        <begin position="189"/>
        <end position="199"/>
    </location>
</feature>
<dbReference type="Proteomes" id="UP001335648">
    <property type="component" value="Unassembled WGS sequence"/>
</dbReference>
<feature type="compositionally biased region" description="Pro residues" evidence="1">
    <location>
        <begin position="94"/>
        <end position="103"/>
    </location>
</feature>
<name>A0AAN8AZ75_9TELE</name>
<feature type="region of interest" description="Disordered" evidence="1">
    <location>
        <begin position="30"/>
        <end position="54"/>
    </location>
</feature>